<comment type="caution">
    <text evidence="1">The sequence shown here is derived from an EMBL/GenBank/DDBJ whole genome shotgun (WGS) entry which is preliminary data.</text>
</comment>
<evidence type="ECO:0008006" key="2">
    <source>
        <dbReference type="Google" id="ProtNLM"/>
    </source>
</evidence>
<name>X1C1K2_9ZZZZ</name>
<accession>X1C1K2</accession>
<dbReference type="EMBL" id="BART01020188">
    <property type="protein sequence ID" value="GAH01162.1"/>
    <property type="molecule type" value="Genomic_DNA"/>
</dbReference>
<proteinExistence type="predicted"/>
<sequence length="267" mass="31956">AYIEDNVHKLVIYRDVIENFIKKLKKEFYQGSLKYNIDEVEDWFENTYKKKIDKYINEHNYYYPSLGHVVDRIRTADEILKSLIRIKDESNWGKNKKVVFLGDGIHMFRQHIFPPESFVKFFYNFIQTYDIKYFSFSKTSRLRDAQGNFILLYWDDKIKTNPYIVELPELSKYTKSWTYIVRLIEDSASLRFDIPDYYDTTDAATLLKKLIPFSPFGYPLSLTGAHEASGMLPIEKHNFEAQFLTLQHDPKTRRFMQVRRHKVIPPK</sequence>
<dbReference type="AlphaFoldDB" id="X1C1K2"/>
<reference evidence="1" key="1">
    <citation type="journal article" date="2014" name="Front. Microbiol.">
        <title>High frequency of phylogenetically diverse reductive dehalogenase-homologous genes in deep subseafloor sedimentary metagenomes.</title>
        <authorList>
            <person name="Kawai M."/>
            <person name="Futagami T."/>
            <person name="Toyoda A."/>
            <person name="Takaki Y."/>
            <person name="Nishi S."/>
            <person name="Hori S."/>
            <person name="Arai W."/>
            <person name="Tsubouchi T."/>
            <person name="Morono Y."/>
            <person name="Uchiyama I."/>
            <person name="Ito T."/>
            <person name="Fujiyama A."/>
            <person name="Inagaki F."/>
            <person name="Takami H."/>
        </authorList>
    </citation>
    <scope>NUCLEOTIDE SEQUENCE</scope>
    <source>
        <strain evidence="1">Expedition CK06-06</strain>
    </source>
</reference>
<evidence type="ECO:0000313" key="1">
    <source>
        <dbReference type="EMBL" id="GAH01162.1"/>
    </source>
</evidence>
<feature type="non-terminal residue" evidence="1">
    <location>
        <position position="1"/>
    </location>
</feature>
<protein>
    <recommendedName>
        <fullName evidence="2">NurA domain-containing protein</fullName>
    </recommendedName>
</protein>
<gene>
    <name evidence="1" type="ORF">S01H4_37553</name>
</gene>
<organism evidence="1">
    <name type="scientific">marine sediment metagenome</name>
    <dbReference type="NCBI Taxonomy" id="412755"/>
    <lineage>
        <taxon>unclassified sequences</taxon>
        <taxon>metagenomes</taxon>
        <taxon>ecological metagenomes</taxon>
    </lineage>
</organism>